<gene>
    <name evidence="6" type="ORF">SGFS_069430</name>
</gene>
<dbReference type="Pfam" id="PF00155">
    <property type="entry name" value="Aminotran_1_2"/>
    <property type="match status" value="1"/>
</dbReference>
<dbReference type="InterPro" id="IPR015422">
    <property type="entry name" value="PyrdxlP-dep_Trfase_small"/>
</dbReference>
<proteinExistence type="predicted"/>
<dbReference type="PANTHER" id="PTHR42790">
    <property type="entry name" value="AMINOTRANSFERASE"/>
    <property type="match status" value="1"/>
</dbReference>
<evidence type="ECO:0000256" key="3">
    <source>
        <dbReference type="ARBA" id="ARBA00022679"/>
    </source>
</evidence>
<keyword evidence="4" id="KW-0663">Pyridoxal phosphate</keyword>
<protein>
    <recommendedName>
        <fullName evidence="5">Aminotransferase class I/classII large domain-containing protein</fullName>
    </recommendedName>
</protein>
<organism evidence="6 7">
    <name type="scientific">Streptomyces graminofaciens</name>
    <dbReference type="NCBI Taxonomy" id="68212"/>
    <lineage>
        <taxon>Bacteria</taxon>
        <taxon>Bacillati</taxon>
        <taxon>Actinomycetota</taxon>
        <taxon>Actinomycetes</taxon>
        <taxon>Kitasatosporales</taxon>
        <taxon>Streptomycetaceae</taxon>
        <taxon>Streptomyces</taxon>
    </lineage>
</organism>
<dbReference type="Gene3D" id="3.90.1150.10">
    <property type="entry name" value="Aspartate Aminotransferase, domain 1"/>
    <property type="match status" value="1"/>
</dbReference>
<name>A0ABM7FH65_9ACTN</name>
<evidence type="ECO:0000259" key="5">
    <source>
        <dbReference type="Pfam" id="PF00155"/>
    </source>
</evidence>
<dbReference type="PANTHER" id="PTHR42790:SF19">
    <property type="entry name" value="KYNURENINE_ALPHA-AMINOADIPATE AMINOTRANSFERASE, MITOCHONDRIAL"/>
    <property type="match status" value="1"/>
</dbReference>
<accession>A0ABM7FH65</accession>
<sequence>MNGVDVAEAGAGAGTEAEMGAGVGASQGVRAEAGEGVADGVPEGAQGAVAGVGAPEIVEPPALAGRVAAVGGSPVRDILAVTARPEVVNFAGGLPAPELFDAEGVAAAFRDVLADSAGRALQYATTEGEPVLREALAARYAARGLPTGADDLLVTTGSQQALSLLATALLEPGDVVLVEDPCYLAALQAFRFAGAQVVAVPGDADGLNPAVLEELVVRLRPKFLYTVPTFQNPTGRTLPVGRRAAVASVAARHGLWIVEDDPYGELRFEGERVPWIASCPGAEDRTVLLGSFSKVMAPGLRLGWLRAPAALRRACVVAKQAADLHTPTVNQLAAARYLADRDLDAHVGRVAAVYRERRDAMLAGLADALPAGSVWSRPEGGMFLWVRLPSSYDTTGLLPRVVEQGVAYVPGAPFYAGEPERSALRLCFVTQSPGEIREGLRRLGKGLGDGVV</sequence>
<feature type="domain" description="Aminotransferase class I/classII large" evidence="5">
    <location>
        <begin position="101"/>
        <end position="443"/>
    </location>
</feature>
<dbReference type="CDD" id="cd00609">
    <property type="entry name" value="AAT_like"/>
    <property type="match status" value="1"/>
</dbReference>
<keyword evidence="2" id="KW-0032">Aminotransferase</keyword>
<evidence type="ECO:0000313" key="7">
    <source>
        <dbReference type="Proteomes" id="UP001321542"/>
    </source>
</evidence>
<dbReference type="InterPro" id="IPR015424">
    <property type="entry name" value="PyrdxlP-dep_Trfase"/>
</dbReference>
<keyword evidence="3" id="KW-0808">Transferase</keyword>
<evidence type="ECO:0000313" key="6">
    <source>
        <dbReference type="EMBL" id="BBC35649.1"/>
    </source>
</evidence>
<keyword evidence="7" id="KW-1185">Reference proteome</keyword>
<reference evidence="6 7" key="2">
    <citation type="journal article" date="2023" name="ChemBioChem">
        <title>Acyltransferase Domain Exchange between Two Independent Type I Polyketide Synthases in the Same Producer Strain of Macrolide Antibiotics.</title>
        <authorList>
            <person name="Kudo F."/>
            <person name="Kishikawa K."/>
            <person name="Tsuboi K."/>
            <person name="Kido T."/>
            <person name="Usui T."/>
            <person name="Hashimoto J."/>
            <person name="Shin-Ya K."/>
            <person name="Miyanaga A."/>
            <person name="Eguchi T."/>
        </authorList>
    </citation>
    <scope>NUCLEOTIDE SEQUENCE [LARGE SCALE GENOMIC DNA]</scope>
    <source>
        <strain evidence="6 7">A-8890</strain>
    </source>
</reference>
<dbReference type="EMBL" id="AP018448">
    <property type="protein sequence ID" value="BBC35649.1"/>
    <property type="molecule type" value="Genomic_DNA"/>
</dbReference>
<dbReference type="Proteomes" id="UP001321542">
    <property type="component" value="Chromosome"/>
</dbReference>
<evidence type="ECO:0000256" key="2">
    <source>
        <dbReference type="ARBA" id="ARBA00022576"/>
    </source>
</evidence>
<evidence type="ECO:0000256" key="4">
    <source>
        <dbReference type="ARBA" id="ARBA00022898"/>
    </source>
</evidence>
<dbReference type="SUPFAM" id="SSF53383">
    <property type="entry name" value="PLP-dependent transferases"/>
    <property type="match status" value="1"/>
</dbReference>
<evidence type="ECO:0000256" key="1">
    <source>
        <dbReference type="ARBA" id="ARBA00001933"/>
    </source>
</evidence>
<dbReference type="Gene3D" id="3.40.640.10">
    <property type="entry name" value="Type I PLP-dependent aspartate aminotransferase-like (Major domain)"/>
    <property type="match status" value="1"/>
</dbReference>
<comment type="cofactor">
    <cofactor evidence="1">
        <name>pyridoxal 5'-phosphate</name>
        <dbReference type="ChEBI" id="CHEBI:597326"/>
    </cofactor>
</comment>
<dbReference type="InterPro" id="IPR050859">
    <property type="entry name" value="Class-I_PLP-dep_aminotransf"/>
</dbReference>
<dbReference type="InterPro" id="IPR015421">
    <property type="entry name" value="PyrdxlP-dep_Trfase_major"/>
</dbReference>
<dbReference type="InterPro" id="IPR004839">
    <property type="entry name" value="Aminotransferase_I/II_large"/>
</dbReference>
<reference evidence="6 7" key="1">
    <citation type="journal article" date="2010" name="ChemBioChem">
        <title>Cloning and characterization of the biosynthetic gene cluster of 16-membered macrolide antibiotic FD-891: involvement of a dual functional cytochrome P450 monooxygenase catalyzing epoxidation and hydroxylation.</title>
        <authorList>
            <person name="Kudo F."/>
            <person name="Motegi A."/>
            <person name="Mizoue K."/>
            <person name="Eguchi T."/>
        </authorList>
    </citation>
    <scope>NUCLEOTIDE SEQUENCE [LARGE SCALE GENOMIC DNA]</scope>
    <source>
        <strain evidence="6 7">A-8890</strain>
    </source>
</reference>
<dbReference type="RefSeq" id="WP_286255964.1">
    <property type="nucleotide sequence ID" value="NZ_AP018448.1"/>
</dbReference>